<dbReference type="Proteomes" id="UP001556196">
    <property type="component" value="Unassembled WGS sequence"/>
</dbReference>
<evidence type="ECO:0000256" key="2">
    <source>
        <dbReference type="ARBA" id="ARBA00008055"/>
    </source>
</evidence>
<accession>A0ABV3R4I5</accession>
<dbReference type="CDD" id="cd04823">
    <property type="entry name" value="ALAD_PBGS_aspartate_rich"/>
    <property type="match status" value="1"/>
</dbReference>
<dbReference type="InterPro" id="IPR013785">
    <property type="entry name" value="Aldolase_TIM"/>
</dbReference>
<dbReference type="PANTHER" id="PTHR11458:SF0">
    <property type="entry name" value="DELTA-AMINOLEVULINIC ACID DEHYDRATASE"/>
    <property type="match status" value="1"/>
</dbReference>
<evidence type="ECO:0000256" key="9">
    <source>
        <dbReference type="RuleBase" id="RU000515"/>
    </source>
</evidence>
<name>A0ABV3R4I5_9HYPH</name>
<reference evidence="11 12" key="1">
    <citation type="submission" date="2024-06" db="EMBL/GenBank/DDBJ databases">
        <authorList>
            <person name="Tuo L."/>
        </authorList>
    </citation>
    <scope>NUCLEOTIDE SEQUENCE [LARGE SCALE GENOMIC DNA]</scope>
    <source>
        <strain evidence="11 12">ZMM04-5</strain>
    </source>
</reference>
<dbReference type="RefSeq" id="WP_367725454.1">
    <property type="nucleotide sequence ID" value="NZ_JBFOCI010000007.1"/>
</dbReference>
<dbReference type="EMBL" id="JBFOCI010000007">
    <property type="protein sequence ID" value="MEW9808229.1"/>
    <property type="molecule type" value="Genomic_DNA"/>
</dbReference>
<evidence type="ECO:0000313" key="11">
    <source>
        <dbReference type="EMBL" id="MEW9808229.1"/>
    </source>
</evidence>
<evidence type="ECO:0000313" key="12">
    <source>
        <dbReference type="Proteomes" id="UP001556196"/>
    </source>
</evidence>
<dbReference type="EC" id="4.2.1.24" evidence="3 9"/>
<dbReference type="PIRSF" id="PIRSF001415">
    <property type="entry name" value="Porphbilin_synth"/>
    <property type="match status" value="1"/>
</dbReference>
<dbReference type="GO" id="GO:0004655">
    <property type="term" value="F:porphobilinogen synthase activity"/>
    <property type="evidence" value="ECO:0007669"/>
    <property type="project" value="UniProtKB-EC"/>
</dbReference>
<comment type="caution">
    <text evidence="11">The sequence shown here is derived from an EMBL/GenBank/DDBJ whole genome shotgun (WGS) entry which is preliminary data.</text>
</comment>
<dbReference type="Pfam" id="PF00490">
    <property type="entry name" value="ALAD"/>
    <property type="match status" value="1"/>
</dbReference>
<dbReference type="SUPFAM" id="SSF51569">
    <property type="entry name" value="Aldolase"/>
    <property type="match status" value="1"/>
</dbReference>
<dbReference type="Gene3D" id="3.20.20.70">
    <property type="entry name" value="Aldolase class I"/>
    <property type="match status" value="1"/>
</dbReference>
<evidence type="ECO:0000256" key="6">
    <source>
        <dbReference type="ARBA" id="ARBA00023239"/>
    </source>
</evidence>
<evidence type="ECO:0000256" key="1">
    <source>
        <dbReference type="ARBA" id="ARBA00004694"/>
    </source>
</evidence>
<comment type="catalytic activity">
    <reaction evidence="8 9">
        <text>2 5-aminolevulinate = porphobilinogen + 2 H2O + H(+)</text>
        <dbReference type="Rhea" id="RHEA:24064"/>
        <dbReference type="ChEBI" id="CHEBI:15377"/>
        <dbReference type="ChEBI" id="CHEBI:15378"/>
        <dbReference type="ChEBI" id="CHEBI:58126"/>
        <dbReference type="ChEBI" id="CHEBI:356416"/>
        <dbReference type="EC" id="4.2.1.24"/>
    </reaction>
</comment>
<evidence type="ECO:0000256" key="8">
    <source>
        <dbReference type="ARBA" id="ARBA00047651"/>
    </source>
</evidence>
<keyword evidence="12" id="KW-1185">Reference proteome</keyword>
<organism evidence="11 12">
    <name type="scientific">Mesorhizobium marinum</name>
    <dbReference type="NCBI Taxonomy" id="3228790"/>
    <lineage>
        <taxon>Bacteria</taxon>
        <taxon>Pseudomonadati</taxon>
        <taxon>Pseudomonadota</taxon>
        <taxon>Alphaproteobacteria</taxon>
        <taxon>Hyphomicrobiales</taxon>
        <taxon>Phyllobacteriaceae</taxon>
        <taxon>Mesorhizobium</taxon>
    </lineage>
</organism>
<dbReference type="NCBIfam" id="NF006762">
    <property type="entry name" value="PRK09283.1"/>
    <property type="match status" value="1"/>
</dbReference>
<dbReference type="InterPro" id="IPR001731">
    <property type="entry name" value="ALAD"/>
</dbReference>
<dbReference type="SMART" id="SM01004">
    <property type="entry name" value="ALAD"/>
    <property type="match status" value="1"/>
</dbReference>
<evidence type="ECO:0000256" key="10">
    <source>
        <dbReference type="RuleBase" id="RU004161"/>
    </source>
</evidence>
<dbReference type="PRINTS" id="PR00144">
    <property type="entry name" value="DALDHYDRTASE"/>
</dbReference>
<proteinExistence type="inferred from homology"/>
<dbReference type="PROSITE" id="PS00169">
    <property type="entry name" value="D_ALA_DEHYDRATASE"/>
    <property type="match status" value="1"/>
</dbReference>
<comment type="pathway">
    <text evidence="1">Porphyrin-containing compound metabolism; protoporphyrin-IX biosynthesis; coproporphyrinogen-III from 5-aminolevulinate: step 1/4.</text>
</comment>
<keyword evidence="5" id="KW-0350">Heme biosynthesis</keyword>
<dbReference type="InterPro" id="IPR030656">
    <property type="entry name" value="ALAD_AS"/>
</dbReference>
<comment type="subunit">
    <text evidence="9">Homooctamer.</text>
</comment>
<dbReference type="PANTHER" id="PTHR11458">
    <property type="entry name" value="DELTA-AMINOLEVULINIC ACID DEHYDRATASE"/>
    <property type="match status" value="1"/>
</dbReference>
<evidence type="ECO:0000256" key="3">
    <source>
        <dbReference type="ARBA" id="ARBA00012053"/>
    </source>
</evidence>
<keyword evidence="7 9" id="KW-0627">Porphyrin biosynthesis</keyword>
<evidence type="ECO:0000256" key="7">
    <source>
        <dbReference type="ARBA" id="ARBA00023244"/>
    </source>
</evidence>
<gene>
    <name evidence="11" type="primary">hemB</name>
    <name evidence="11" type="ORF">ABUE31_19750</name>
</gene>
<protein>
    <recommendedName>
        <fullName evidence="4 9">Delta-aminolevulinic acid dehydratase</fullName>
        <ecNumber evidence="3 9">4.2.1.24</ecNumber>
    </recommendedName>
</protein>
<comment type="similarity">
    <text evidence="2 10">Belongs to the ALAD family.</text>
</comment>
<evidence type="ECO:0000256" key="4">
    <source>
        <dbReference type="ARBA" id="ARBA00020771"/>
    </source>
</evidence>
<keyword evidence="6 9" id="KW-0456">Lyase</keyword>
<sequence>MNKFTPPRQATARTVDEITGSRRLRRMRKADWSRRLVQENRLTVDDLIWPIFVMEGENRREEIAAMPGVFRITADLAAIEAERAARLGIPAIATFPNVDIQRRDETGSHILDADNLINRTTRAIKAAAPEVGVITDVALDPFTSHGHDGILRDGIIVNDETVAQVAAAAVLQAQAGADIIAPSDMMDGRIGAIRDQLDAAGYQDVAIMSYATKFASAFYGPYREAIGTQGLLKGDKKTYYLDHANSDEAVREAEQDLAEGADMLMVKPGLPYLDIICRLKDEFRMPTFAYQVSGEYAMIAAAARNGWIDGDKAMLESLLAFKRAGCDGILTYFAPKVAEMLKG</sequence>
<evidence type="ECO:0000256" key="5">
    <source>
        <dbReference type="ARBA" id="ARBA00023133"/>
    </source>
</evidence>